<dbReference type="GeneID" id="25566319"/>
<dbReference type="InterPro" id="IPR006195">
    <property type="entry name" value="aa-tRNA-synth_II"/>
</dbReference>
<dbReference type="InterPro" id="IPR004154">
    <property type="entry name" value="Anticodon-bd"/>
</dbReference>
<dbReference type="RefSeq" id="XP_013756292.1">
    <property type="nucleotide sequence ID" value="XM_013900838.1"/>
</dbReference>
<dbReference type="PROSITE" id="PS50862">
    <property type="entry name" value="AA_TRNA_LIGASE_II"/>
    <property type="match status" value="1"/>
</dbReference>
<keyword evidence="3" id="KW-0067">ATP-binding</keyword>
<dbReference type="PANTHER" id="PTHR10745">
    <property type="entry name" value="GLYCYL-TRNA SYNTHETASE/DNA POLYMERASE SUBUNIT GAMMA-2"/>
    <property type="match status" value="1"/>
</dbReference>
<keyword evidence="2" id="KW-0547">Nucleotide-binding</keyword>
<evidence type="ECO:0000313" key="7">
    <source>
        <dbReference type="Proteomes" id="UP000054408"/>
    </source>
</evidence>
<dbReference type="Pfam" id="PF03129">
    <property type="entry name" value="HGTP_anticodon"/>
    <property type="match status" value="1"/>
</dbReference>
<dbReference type="PRINTS" id="PR01043">
    <property type="entry name" value="TRNASYNTHGLY"/>
</dbReference>
<dbReference type="SUPFAM" id="SSF55681">
    <property type="entry name" value="Class II aaRS and biotin synthetases"/>
    <property type="match status" value="1"/>
</dbReference>
<dbReference type="GO" id="GO:0006426">
    <property type="term" value="P:glycyl-tRNA aminoacylation"/>
    <property type="evidence" value="ECO:0007669"/>
    <property type="project" value="TreeGrafter"/>
</dbReference>
<dbReference type="GO" id="GO:0004820">
    <property type="term" value="F:glycine-tRNA ligase activity"/>
    <property type="evidence" value="ECO:0007669"/>
    <property type="project" value="TreeGrafter"/>
</dbReference>
<keyword evidence="1" id="KW-0436">Ligase</keyword>
<dbReference type="SUPFAM" id="SSF52954">
    <property type="entry name" value="Class II aaRS ABD-related"/>
    <property type="match status" value="1"/>
</dbReference>
<evidence type="ECO:0000256" key="4">
    <source>
        <dbReference type="ARBA" id="ARBA00023146"/>
    </source>
</evidence>
<dbReference type="EMBL" id="GL349466">
    <property type="protein sequence ID" value="KNC51374.1"/>
    <property type="molecule type" value="Genomic_DNA"/>
</dbReference>
<dbReference type="InterPro" id="IPR027031">
    <property type="entry name" value="Gly-tRNA_synthase/POLG2"/>
</dbReference>
<evidence type="ECO:0000256" key="3">
    <source>
        <dbReference type="ARBA" id="ARBA00022840"/>
    </source>
</evidence>
<reference evidence="6 7" key="1">
    <citation type="submission" date="2010-05" db="EMBL/GenBank/DDBJ databases">
        <title>The Genome Sequence of Thecamonas trahens ATCC 50062.</title>
        <authorList>
            <consortium name="The Broad Institute Genome Sequencing Platform"/>
            <person name="Russ C."/>
            <person name="Cuomo C."/>
            <person name="Shea T."/>
            <person name="Young S.K."/>
            <person name="Zeng Q."/>
            <person name="Koehrsen M."/>
            <person name="Haas B."/>
            <person name="Borodovsky M."/>
            <person name="Guigo R."/>
            <person name="Alvarado L."/>
            <person name="Berlin A."/>
            <person name="Bochicchio J."/>
            <person name="Borenstein D."/>
            <person name="Chapman S."/>
            <person name="Chen Z."/>
            <person name="Freedman E."/>
            <person name="Gellesch M."/>
            <person name="Goldberg J."/>
            <person name="Griggs A."/>
            <person name="Gujja S."/>
            <person name="Heilman E."/>
            <person name="Heiman D."/>
            <person name="Hepburn T."/>
            <person name="Howarth C."/>
            <person name="Jen D."/>
            <person name="Larson L."/>
            <person name="Mehta T."/>
            <person name="Park D."/>
            <person name="Pearson M."/>
            <person name="Roberts A."/>
            <person name="Saif S."/>
            <person name="Shenoy N."/>
            <person name="Sisk P."/>
            <person name="Stolte C."/>
            <person name="Sykes S."/>
            <person name="Thomson T."/>
            <person name="Walk T."/>
            <person name="White J."/>
            <person name="Yandava C."/>
            <person name="Burger G."/>
            <person name="Gray M.W."/>
            <person name="Holland P.W.H."/>
            <person name="King N."/>
            <person name="Lang F.B.F."/>
            <person name="Roger A.J."/>
            <person name="Ruiz-Trillo I."/>
            <person name="Lander E."/>
            <person name="Nusbaum C."/>
        </authorList>
    </citation>
    <scope>NUCLEOTIDE SEQUENCE [LARGE SCALE GENOMIC DNA]</scope>
    <source>
        <strain evidence="6 7">ATCC 50062</strain>
    </source>
</reference>
<dbReference type="Gene3D" id="3.40.50.800">
    <property type="entry name" value="Anticodon-binding domain"/>
    <property type="match status" value="1"/>
</dbReference>
<feature type="domain" description="Aminoacyl-transfer RNA synthetases class-II family profile" evidence="5">
    <location>
        <begin position="24"/>
        <end position="351"/>
    </location>
</feature>
<name>A0A0L0DGB7_THETB</name>
<evidence type="ECO:0000256" key="2">
    <source>
        <dbReference type="ARBA" id="ARBA00022741"/>
    </source>
</evidence>
<dbReference type="AlphaFoldDB" id="A0A0L0DGB7"/>
<proteinExistence type="predicted"/>
<dbReference type="STRING" id="461836.A0A0L0DGB7"/>
<dbReference type="GO" id="GO:0005524">
    <property type="term" value="F:ATP binding"/>
    <property type="evidence" value="ECO:0007669"/>
    <property type="project" value="UniProtKB-KW"/>
</dbReference>
<dbReference type="Pfam" id="PF00587">
    <property type="entry name" value="tRNA-synt_2b"/>
    <property type="match status" value="1"/>
</dbReference>
<dbReference type="OrthoDB" id="57698at2759"/>
<dbReference type="OMA" id="LELQFFT"/>
<dbReference type="Gene3D" id="3.30.930.10">
    <property type="entry name" value="Bira Bifunctional Protein, Domain 2"/>
    <property type="match status" value="1"/>
</dbReference>
<dbReference type="InterPro" id="IPR002314">
    <property type="entry name" value="aa-tRNA-synt_IIb"/>
</dbReference>
<keyword evidence="7" id="KW-1185">Reference proteome</keyword>
<dbReference type="NCBIfam" id="NF003211">
    <property type="entry name" value="PRK04173.1"/>
    <property type="match status" value="1"/>
</dbReference>
<evidence type="ECO:0000259" key="5">
    <source>
        <dbReference type="PROSITE" id="PS50862"/>
    </source>
</evidence>
<dbReference type="PANTHER" id="PTHR10745:SF8">
    <property type="entry name" value="DNA POLYMERASE SUBUNIT GAMMA-2, MITOCHONDRIAL"/>
    <property type="match status" value="1"/>
</dbReference>
<dbReference type="InterPro" id="IPR045864">
    <property type="entry name" value="aa-tRNA-synth_II/BPL/LPL"/>
</dbReference>
<sequence length="451" mass="49234">MGTAGRRLASSAVEMPKVQVPKLDEVVKMCRDKGFAAASAGGYGGARGCYDYLPLGAELKRKVQQRWWREFVEKRMGVHGVETPILTLPRVLEAAGHVEHFGDPLISCAGCGAPLRADAGGACTGCGKKKQPAGASDAATMFNLLFETAAGAGEAKRSMYLRPETAQGMFTSLNETVRALRIAQLPFGVASMGKAFRNEISPREFLFRVREFEQGEVEWFVARDEADAAFHEWLNFSHQWLVRLLNHPHQLLRVEHHDAGSLAHYARATADIEFKYPFGWGELWGVADRGQHDVQAHAAATGDKVPALLDDAVVIEPSVGFDRLVFALLVDAMAVREGSDDAERSVLRLDPAIAPVTATVLPLVAKDEELVKHAKVLATGLSTVIGSVSYEASGSVGKRYRRADSIGVPFCVTVDAQSLNDQTYTLRFRDTMLQERVDVNDLVARISEATR</sequence>
<dbReference type="GO" id="GO:0005737">
    <property type="term" value="C:cytoplasm"/>
    <property type="evidence" value="ECO:0007669"/>
    <property type="project" value="TreeGrafter"/>
</dbReference>
<evidence type="ECO:0000313" key="6">
    <source>
        <dbReference type="EMBL" id="KNC51374.1"/>
    </source>
</evidence>
<keyword evidence="4 6" id="KW-0030">Aminoacyl-tRNA synthetase</keyword>
<protein>
    <submittedName>
        <fullName evidence="6">Glycyl-tRNA synthetase</fullName>
    </submittedName>
</protein>
<evidence type="ECO:0000256" key="1">
    <source>
        <dbReference type="ARBA" id="ARBA00022598"/>
    </source>
</evidence>
<gene>
    <name evidence="6" type="ORF">AMSG_07390</name>
</gene>
<dbReference type="eggNOG" id="KOG2298">
    <property type="taxonomic scope" value="Eukaryota"/>
</dbReference>
<dbReference type="Proteomes" id="UP000054408">
    <property type="component" value="Unassembled WGS sequence"/>
</dbReference>
<organism evidence="6 7">
    <name type="scientific">Thecamonas trahens ATCC 50062</name>
    <dbReference type="NCBI Taxonomy" id="461836"/>
    <lineage>
        <taxon>Eukaryota</taxon>
        <taxon>Apusozoa</taxon>
        <taxon>Apusomonadida</taxon>
        <taxon>Apusomonadidae</taxon>
        <taxon>Thecamonas</taxon>
    </lineage>
</organism>
<accession>A0A0L0DGB7</accession>
<dbReference type="InterPro" id="IPR036621">
    <property type="entry name" value="Anticodon-bd_dom_sf"/>
</dbReference>